<feature type="transmembrane region" description="Helical" evidence="9">
    <location>
        <begin position="20"/>
        <end position="40"/>
    </location>
</feature>
<dbReference type="Proteomes" id="UP000006672">
    <property type="component" value="Unassembled WGS sequence"/>
</dbReference>
<reference evidence="13" key="4">
    <citation type="submission" date="2019-12" db="UniProtKB">
        <authorList>
            <consortium name="WormBaseParasite"/>
        </authorList>
    </citation>
    <scope>IDENTIFICATION</scope>
</reference>
<accession>A0A4E9FK74</accession>
<reference evidence="11" key="3">
    <citation type="submission" date="2019-04" db="EMBL/GenBank/DDBJ databases">
        <authorList>
            <person name="Howe K."/>
            <person name="Paulini M."/>
            <person name="Williams G."/>
        </authorList>
    </citation>
    <scope>NUCLEOTIDE SEQUENCE [LARGE SCALE GENOMIC DNA]</scope>
    <source>
        <strain evidence="11">FR3</strain>
    </source>
</reference>
<feature type="transmembrane region" description="Helical" evidence="9">
    <location>
        <begin position="334"/>
        <end position="356"/>
    </location>
</feature>
<dbReference type="FunCoup" id="A0A0J9Y3V0">
    <property type="interactions" value="1876"/>
</dbReference>
<name>A0A0J9Y3V0_BRUMA</name>
<comment type="pathway">
    <text evidence="2">Glycolipid biosynthesis; glycosylphosphatidylinositol-anchor biosynthesis.</text>
</comment>
<evidence type="ECO:0000256" key="6">
    <source>
        <dbReference type="ARBA" id="ARBA00022824"/>
    </source>
</evidence>
<dbReference type="EMBL" id="LN857022">
    <property type="protein sequence ID" value="CDQ01355.1"/>
    <property type="molecule type" value="Genomic_DNA"/>
</dbReference>
<dbReference type="AlphaFoldDB" id="A0A0J9Y3V0"/>
<dbReference type="GO" id="GO:0006506">
    <property type="term" value="P:GPI anchor biosynthetic process"/>
    <property type="evidence" value="ECO:0007669"/>
    <property type="project" value="UniProtKB-UniPathway"/>
</dbReference>
<comment type="similarity">
    <text evidence="3">Belongs to the PIGU family.</text>
</comment>
<protein>
    <submittedName>
        <fullName evidence="10">Bm5915, isoform c</fullName>
    </submittedName>
    <submittedName>
        <fullName evidence="11 13">GPI transamidase subunit PIG-U family protein</fullName>
    </submittedName>
</protein>
<feature type="transmembrane region" description="Helical" evidence="9">
    <location>
        <begin position="272"/>
        <end position="291"/>
    </location>
</feature>
<dbReference type="KEGG" id="bmy:BM_BM5915"/>
<gene>
    <name evidence="10 13" type="primary">Bm5915</name>
    <name evidence="11" type="ORF">BM_BM5915</name>
    <name evidence="10" type="ORF">BM_Bm5915</name>
</gene>
<evidence type="ECO:0000256" key="8">
    <source>
        <dbReference type="ARBA" id="ARBA00023136"/>
    </source>
</evidence>
<evidence type="ECO:0000256" key="9">
    <source>
        <dbReference type="SAM" id="Phobius"/>
    </source>
</evidence>
<reference evidence="10 12" key="1">
    <citation type="journal article" date="2007" name="Science">
        <title>Draft genome of the filarial nematode parasite Brugia malayi.</title>
        <authorList>
            <person name="Ghedin E."/>
            <person name="Wang S."/>
            <person name="Spiro D."/>
            <person name="Caler E."/>
            <person name="Zhao Q."/>
            <person name="Crabtree J."/>
            <person name="Allen J.E."/>
            <person name="Delcher A.L."/>
            <person name="Guiliano D.B."/>
            <person name="Miranda-Saavedra D."/>
            <person name="Angiuoli S.V."/>
            <person name="Creasy T."/>
            <person name="Amedeo P."/>
            <person name="Haas B."/>
            <person name="El-Sayed N.M."/>
            <person name="Wortman J.R."/>
            <person name="Feldblyum T."/>
            <person name="Tallon L."/>
            <person name="Schatz M."/>
            <person name="Shumway M."/>
            <person name="Koo H."/>
            <person name="Salzberg S.L."/>
            <person name="Schobel S."/>
            <person name="Pertea M."/>
            <person name="Pop M."/>
            <person name="White O."/>
            <person name="Barton G.J."/>
            <person name="Carlow C.K."/>
            <person name="Crawford M.J."/>
            <person name="Daub J."/>
            <person name="Dimmic M.W."/>
            <person name="Estes C.F."/>
            <person name="Foster J.M."/>
            <person name="Ganatra M."/>
            <person name="Gregory W.F."/>
            <person name="Johnson N.M."/>
            <person name="Jin J."/>
            <person name="Komuniecki R."/>
            <person name="Korf I."/>
            <person name="Kumar S."/>
            <person name="Laney S."/>
            <person name="Li B.W."/>
            <person name="Li W."/>
            <person name="Lindblom T.H."/>
            <person name="Lustigman S."/>
            <person name="Ma D."/>
            <person name="Maina C.V."/>
            <person name="Martin D.M."/>
            <person name="McCarter J.P."/>
            <person name="McReynolds L."/>
            <person name="Mitreva M."/>
            <person name="Nutman T.B."/>
            <person name="Parkinson J."/>
            <person name="Peregrin-Alvarez J.M."/>
            <person name="Poole C."/>
            <person name="Ren Q."/>
            <person name="Saunders L."/>
            <person name="Sluder A.E."/>
            <person name="Smith K."/>
            <person name="Stanke M."/>
            <person name="Unnasch T.R."/>
            <person name="Ware J."/>
            <person name="Wei A.D."/>
            <person name="Weil G."/>
            <person name="Williams D.J."/>
            <person name="Zhang Y."/>
            <person name="Williams S.A."/>
            <person name="Fraser-Liggett C."/>
            <person name="Slatko B."/>
            <person name="Blaxter M.L."/>
            <person name="Scott A.L."/>
        </authorList>
    </citation>
    <scope>NUCLEOTIDE SEQUENCE</scope>
    <source>
        <strain evidence="10 12">FR3</strain>
    </source>
</reference>
<keyword evidence="8 9" id="KW-0472">Membrane</keyword>
<accession>A0A0J9Y3V0</accession>
<dbReference type="WBParaSite" id="Bm5915.1">
    <property type="protein sequence ID" value="Bm5915.1"/>
    <property type="gene ID" value="WBGene00226176"/>
</dbReference>
<comment type="subcellular location">
    <subcellularLocation>
        <location evidence="1">Endoplasmic reticulum membrane</location>
        <topology evidence="1">Multi-pass membrane protein</topology>
    </subcellularLocation>
</comment>
<keyword evidence="6" id="KW-0256">Endoplasmic reticulum</keyword>
<dbReference type="PANTHER" id="PTHR13121:SF0">
    <property type="entry name" value="PHOSPHATIDYLINOSITOL GLYCAN ANCHOR BIOSYNTHESIS CLASS U PROTEIN"/>
    <property type="match status" value="1"/>
</dbReference>
<keyword evidence="7 9" id="KW-1133">Transmembrane helix</keyword>
<evidence type="ECO:0000256" key="1">
    <source>
        <dbReference type="ARBA" id="ARBA00004477"/>
    </source>
</evidence>
<keyword evidence="12" id="KW-1185">Reference proteome</keyword>
<dbReference type="PANTHER" id="PTHR13121">
    <property type="entry name" value="GPI TRANSAMIDASE COMPONENT PIG-U"/>
    <property type="match status" value="1"/>
</dbReference>
<feature type="transmembrane region" description="Helical" evidence="9">
    <location>
        <begin position="175"/>
        <end position="197"/>
    </location>
</feature>
<feature type="transmembrane region" description="Helical" evidence="9">
    <location>
        <begin position="139"/>
        <end position="169"/>
    </location>
</feature>
<dbReference type="CTD" id="6096017"/>
<dbReference type="STRING" id="6279.A0A0J9Y3V0"/>
<dbReference type="RefSeq" id="XP_042936845.1">
    <property type="nucleotide sequence ID" value="XM_043080911.1"/>
</dbReference>
<proteinExistence type="inferred from homology"/>
<evidence type="ECO:0000256" key="2">
    <source>
        <dbReference type="ARBA" id="ARBA00004687"/>
    </source>
</evidence>
<keyword evidence="4" id="KW-0337">GPI-anchor biosynthesis</keyword>
<dbReference type="OMA" id="ALWHLWI"/>
<evidence type="ECO:0000256" key="5">
    <source>
        <dbReference type="ARBA" id="ARBA00022692"/>
    </source>
</evidence>
<dbReference type="InterPro" id="IPR009600">
    <property type="entry name" value="PIG-U"/>
</dbReference>
<feature type="transmembrane region" description="Helical" evidence="9">
    <location>
        <begin position="368"/>
        <end position="393"/>
    </location>
</feature>
<dbReference type="UniPathway" id="UPA00196"/>
<organism evidence="10">
    <name type="scientific">Brugia malayi</name>
    <name type="common">Filarial nematode worm</name>
    <dbReference type="NCBI Taxonomy" id="6279"/>
    <lineage>
        <taxon>Eukaryota</taxon>
        <taxon>Metazoa</taxon>
        <taxon>Ecdysozoa</taxon>
        <taxon>Nematoda</taxon>
        <taxon>Chromadorea</taxon>
        <taxon>Rhabditida</taxon>
        <taxon>Spirurina</taxon>
        <taxon>Spiruromorpha</taxon>
        <taxon>Filarioidea</taxon>
        <taxon>Onchocercidae</taxon>
        <taxon>Brugia</taxon>
    </lineage>
</organism>
<feature type="transmembrane region" description="Helical" evidence="9">
    <location>
        <begin position="209"/>
        <end position="229"/>
    </location>
</feature>
<keyword evidence="5 9" id="KW-0812">Transmembrane</keyword>
<dbReference type="GeneID" id="6096017"/>
<feature type="transmembrane region" description="Helical" evidence="9">
    <location>
        <begin position="297"/>
        <end position="322"/>
    </location>
</feature>
<evidence type="ECO:0000313" key="11">
    <source>
        <dbReference type="EMBL" id="VIO97127.1"/>
    </source>
</evidence>
<dbReference type="OrthoDB" id="549017at2759"/>
<evidence type="ECO:0000313" key="13">
    <source>
        <dbReference type="WBParaSite" id="Bm5915.1"/>
    </source>
</evidence>
<evidence type="ECO:0000256" key="3">
    <source>
        <dbReference type="ARBA" id="ARBA00010026"/>
    </source>
</evidence>
<evidence type="ECO:0000313" key="12">
    <source>
        <dbReference type="Proteomes" id="UP000006672"/>
    </source>
</evidence>
<evidence type="ECO:0000313" key="10">
    <source>
        <dbReference type="EMBL" id="CDQ01355.1"/>
    </source>
</evidence>
<evidence type="ECO:0000256" key="4">
    <source>
        <dbReference type="ARBA" id="ARBA00022502"/>
    </source>
</evidence>
<dbReference type="EMBL" id="CAAKNF010000194">
    <property type="protein sequence ID" value="VIO97127.1"/>
    <property type="molecule type" value="Genomic_DNA"/>
</dbReference>
<sequence>MVNKQYAVLSNYRLAVNRLLICMLAVFLRILAYIYCIDFLKKRPELSVPQNSFRRLIDGVYMLRDGVSPYDGDMIHCQPILLYLFTAVIDHPNLLLIIFLSFDVVTSEILRMIAIVYLKNHGSSVENIERIANLVSKCYMLNPIAVASCAIFSLSVVCNLITALFILAFVKGSVLFSSILFSVLVQLSLYPAIYICALLVKFSALKERIMIIAFSIITVTALLFFNYFLNGNNWNYIDSTYKFLLDVRDLTPNVGIFWYFFIEVFNHFRRFFLWVFQINILVYLVPLSLTLRSNAFLLLQQLMILISVFTSYPSMADCLIYLSLLPLFENLKKYFRWGLISGGALLVTIVLAPVMWQMWIVTGSGNANFYFAATLIYSVAQIFLLTDLLYGYLRLKLVERRGITDESKIAVLMFK</sequence>
<dbReference type="GO" id="GO:0016255">
    <property type="term" value="P:attachment of GPI anchor to protein"/>
    <property type="evidence" value="ECO:0007669"/>
    <property type="project" value="InterPro"/>
</dbReference>
<dbReference type="Pfam" id="PF06728">
    <property type="entry name" value="PIG-U"/>
    <property type="match status" value="1"/>
</dbReference>
<evidence type="ECO:0000256" key="7">
    <source>
        <dbReference type="ARBA" id="ARBA00022989"/>
    </source>
</evidence>
<dbReference type="GO" id="GO:0042765">
    <property type="term" value="C:GPI-anchor transamidase complex"/>
    <property type="evidence" value="ECO:0007669"/>
    <property type="project" value="InterPro"/>
</dbReference>
<reference evidence="10" key="2">
    <citation type="submission" date="2012-12" db="EMBL/GenBank/DDBJ databases">
        <authorList>
            <person name="Gao Y.W."/>
            <person name="Fan S.T."/>
            <person name="Sun H.T."/>
            <person name="Wang Z."/>
            <person name="Gao X.L."/>
            <person name="Li Y.G."/>
            <person name="Wang T.C."/>
            <person name="Zhang K."/>
            <person name="Xu W.W."/>
            <person name="Yu Z.J."/>
            <person name="Xia X.Z."/>
        </authorList>
    </citation>
    <scope>NUCLEOTIDE SEQUENCE</scope>
    <source>
        <strain evidence="10">FR3</strain>
    </source>
</reference>